<keyword evidence="6" id="KW-1185">Reference proteome</keyword>
<dbReference type="EC" id="3.4.-.-" evidence="5"/>
<proteinExistence type="predicted"/>
<dbReference type="Pfam" id="PF25209">
    <property type="entry name" value="Phage_capsid_4"/>
    <property type="match status" value="1"/>
</dbReference>
<keyword evidence="3 5" id="KW-0378">Hydrolase</keyword>
<name>A0ABV7DIN0_9HYPH</name>
<dbReference type="RefSeq" id="WP_257316887.1">
    <property type="nucleotide sequence ID" value="NZ_JANFDG010000023.1"/>
</dbReference>
<dbReference type="InterPro" id="IPR054613">
    <property type="entry name" value="Peptidase_S78_dom"/>
</dbReference>
<evidence type="ECO:0000256" key="2">
    <source>
        <dbReference type="ARBA" id="ARBA00022670"/>
    </source>
</evidence>
<protein>
    <submittedName>
        <fullName evidence="5">Prohead protease/major capsid protein fusion protein</fullName>
        <ecNumber evidence="5">3.4.-.-</ecNumber>
    </submittedName>
</protein>
<feature type="domain" description="Prohead serine protease" evidence="4">
    <location>
        <begin position="101"/>
        <end position="174"/>
    </location>
</feature>
<dbReference type="NCBIfam" id="NF045541">
    <property type="entry name" value="scaf_prot_MCP2"/>
    <property type="match status" value="1"/>
</dbReference>
<keyword evidence="1" id="KW-1188">Viral release from host cell</keyword>
<dbReference type="EMBL" id="JBHRSP010000022">
    <property type="protein sequence ID" value="MFC3074184.1"/>
    <property type="molecule type" value="Genomic_DNA"/>
</dbReference>
<evidence type="ECO:0000259" key="4">
    <source>
        <dbReference type="Pfam" id="PF04586"/>
    </source>
</evidence>
<gene>
    <name evidence="5" type="ORF">ACFOHH_13820</name>
</gene>
<dbReference type="GO" id="GO:0008233">
    <property type="term" value="F:peptidase activity"/>
    <property type="evidence" value="ECO:0007669"/>
    <property type="project" value="UniProtKB-KW"/>
</dbReference>
<evidence type="ECO:0000256" key="3">
    <source>
        <dbReference type="ARBA" id="ARBA00022801"/>
    </source>
</evidence>
<dbReference type="GO" id="GO:0006508">
    <property type="term" value="P:proteolysis"/>
    <property type="evidence" value="ECO:0007669"/>
    <property type="project" value="UniProtKB-KW"/>
</dbReference>
<dbReference type="Proteomes" id="UP001595377">
    <property type="component" value="Unassembled WGS sequence"/>
</dbReference>
<sequence length="649" mass="69059">MNAPLTISLPAMRRDAQLRAASFDEAANTIEVVWTTGAKVRRFSWLDGAFDEELVVSPQSVRLDRLNAGAPFLNTHASYDLADVIGSVVPGSAKIVRGQGVARILLSDAPGDADTVAKIKAGVIRNVSVGYRVHRVEKIESDGDVPLHRVVDFEPLEISAVPIPADAGAQIRAGSETFPAIIELKGATKMPTKTNANPAADAATLEAERSRAGTITDLATRAGLPEMIAPAIQAGTTVDDFRAALFDRMVEDERRVHPGGPGQQIGAPATVADHSFDNRRAAAMASAILHRVDPTAFPLEAGAEVFVAMPLLEVARAAVEGRGVRTAGMSKMQIAAAALDQRSLGGLHGTSDFPAVLAGVTGKVLRMAYEAAPQTFRPLVRVTTVPDFKEQSRVSIGEAPALERVNEHGEFKRGTIGEGKETFRLATYGKVIGLTRQSIVNDDLSAFDRLPRAFGVQAAQLESDVVWAQIIGNPKMGDNVDLFHSDHKNLGTDLAIGEASVSEARKGMGLQTGLDGATALNLTPAYLIVPKAQETAALKFLTTITPAKTDDAVPRELRNLTVIAEPRLDLGIPRFGIAGNDDAFYFAASPSVVDIVELAYLEGQQGVFTETRMGFDIDGIEIKARLDVAAKVLDWRGLFKTPYDGPSGG</sequence>
<evidence type="ECO:0000313" key="6">
    <source>
        <dbReference type="Proteomes" id="UP001595377"/>
    </source>
</evidence>
<comment type="caution">
    <text evidence="5">The sequence shown here is derived from an EMBL/GenBank/DDBJ whole genome shotgun (WGS) entry which is preliminary data.</text>
</comment>
<reference evidence="6" key="1">
    <citation type="journal article" date="2019" name="Int. J. Syst. Evol. Microbiol.">
        <title>The Global Catalogue of Microorganisms (GCM) 10K type strain sequencing project: providing services to taxonomists for standard genome sequencing and annotation.</title>
        <authorList>
            <consortium name="The Broad Institute Genomics Platform"/>
            <consortium name="The Broad Institute Genome Sequencing Center for Infectious Disease"/>
            <person name="Wu L."/>
            <person name="Ma J."/>
        </authorList>
    </citation>
    <scope>NUCLEOTIDE SEQUENCE [LARGE SCALE GENOMIC DNA]</scope>
    <source>
        <strain evidence="6">KCTC 52677</strain>
    </source>
</reference>
<accession>A0ABV7DIN0</accession>
<evidence type="ECO:0000256" key="1">
    <source>
        <dbReference type="ARBA" id="ARBA00022612"/>
    </source>
</evidence>
<evidence type="ECO:0000313" key="5">
    <source>
        <dbReference type="EMBL" id="MFC3074184.1"/>
    </source>
</evidence>
<dbReference type="Pfam" id="PF04586">
    <property type="entry name" value="Peptidase_S78"/>
    <property type="match status" value="1"/>
</dbReference>
<organism evidence="5 6">
    <name type="scientific">Shinella pollutisoli</name>
    <dbReference type="NCBI Taxonomy" id="2250594"/>
    <lineage>
        <taxon>Bacteria</taxon>
        <taxon>Pseudomonadati</taxon>
        <taxon>Pseudomonadota</taxon>
        <taxon>Alphaproteobacteria</taxon>
        <taxon>Hyphomicrobiales</taxon>
        <taxon>Rhizobiaceae</taxon>
        <taxon>Shinella</taxon>
    </lineage>
</organism>
<keyword evidence="2 5" id="KW-0645">Protease</keyword>